<organism evidence="2 3">
    <name type="scientific">Cohaesibacter celericrescens</name>
    <dbReference type="NCBI Taxonomy" id="2067669"/>
    <lineage>
        <taxon>Bacteria</taxon>
        <taxon>Pseudomonadati</taxon>
        <taxon>Pseudomonadota</taxon>
        <taxon>Alphaproteobacteria</taxon>
        <taxon>Hyphomicrobiales</taxon>
        <taxon>Cohaesibacteraceae</taxon>
    </lineage>
</organism>
<gene>
    <name evidence="2" type="ORF">C0081_21315</name>
</gene>
<dbReference type="OrthoDB" id="9804158at2"/>
<dbReference type="RefSeq" id="WP_146006512.1">
    <property type="nucleotide sequence ID" value="NZ_PKUQ01000055.1"/>
</dbReference>
<dbReference type="Pfam" id="PF06059">
    <property type="entry name" value="DUF930"/>
    <property type="match status" value="1"/>
</dbReference>
<evidence type="ECO:0008006" key="4">
    <source>
        <dbReference type="Google" id="ProtNLM"/>
    </source>
</evidence>
<name>A0A2N5XK91_9HYPH</name>
<accession>A0A2N5XK91</accession>
<protein>
    <recommendedName>
        <fullName evidence="4">DUF930 domain-containing protein</fullName>
    </recommendedName>
</protein>
<proteinExistence type="predicted"/>
<dbReference type="Proteomes" id="UP000234881">
    <property type="component" value="Unassembled WGS sequence"/>
</dbReference>
<dbReference type="InterPro" id="IPR009273">
    <property type="entry name" value="DUF930"/>
</dbReference>
<feature type="region of interest" description="Disordered" evidence="1">
    <location>
        <begin position="85"/>
        <end position="115"/>
    </location>
</feature>
<sequence length="244" mass="27266">MLVFILAHLRLRPISMRLCQAYSPERSNAHSVLISVAFHGALLLGLLIIPMRQLADPEPETSIKVDVISFDVLRSIQATSNQRAKSSGAAVELSNDGDLAQSDSPSPPSSVKPAYGTLIRPTTMLSGSALARKGNAEARGDLAGITPEERREQLCALEALEQIHAWNEAYIPERMVSYSFDEVRYEGPRIIADGATFWSKDNWHRLKFECEVSDDLQRVLDFAFFVGVIVPKDQWERHNLTKYK</sequence>
<dbReference type="EMBL" id="PKUQ01000055">
    <property type="protein sequence ID" value="PLW74860.1"/>
    <property type="molecule type" value="Genomic_DNA"/>
</dbReference>
<dbReference type="AlphaFoldDB" id="A0A2N5XK91"/>
<evidence type="ECO:0000313" key="3">
    <source>
        <dbReference type="Proteomes" id="UP000234881"/>
    </source>
</evidence>
<reference evidence="2 3" key="1">
    <citation type="submission" date="2018-01" db="EMBL/GenBank/DDBJ databases">
        <title>The draft genome sequence of Cohaesibacter sp. H1304.</title>
        <authorList>
            <person name="Wang N.-N."/>
            <person name="Du Z.-J."/>
        </authorList>
    </citation>
    <scope>NUCLEOTIDE SEQUENCE [LARGE SCALE GENOMIC DNA]</scope>
    <source>
        <strain evidence="2 3">H1304</strain>
    </source>
</reference>
<comment type="caution">
    <text evidence="2">The sequence shown here is derived from an EMBL/GenBank/DDBJ whole genome shotgun (WGS) entry which is preliminary data.</text>
</comment>
<evidence type="ECO:0000256" key="1">
    <source>
        <dbReference type="SAM" id="MobiDB-lite"/>
    </source>
</evidence>
<keyword evidence="3" id="KW-1185">Reference proteome</keyword>
<evidence type="ECO:0000313" key="2">
    <source>
        <dbReference type="EMBL" id="PLW74860.1"/>
    </source>
</evidence>